<organism evidence="1 2">
    <name type="scientific">Boeremia exigua</name>
    <dbReference type="NCBI Taxonomy" id="749465"/>
    <lineage>
        <taxon>Eukaryota</taxon>
        <taxon>Fungi</taxon>
        <taxon>Dikarya</taxon>
        <taxon>Ascomycota</taxon>
        <taxon>Pezizomycotina</taxon>
        <taxon>Dothideomycetes</taxon>
        <taxon>Pleosporomycetidae</taxon>
        <taxon>Pleosporales</taxon>
        <taxon>Pleosporineae</taxon>
        <taxon>Didymellaceae</taxon>
        <taxon>Boeremia</taxon>
    </lineage>
</organism>
<proteinExistence type="predicted"/>
<comment type="caution">
    <text evidence="1">The sequence shown here is derived from an EMBL/GenBank/DDBJ whole genome shotgun (WGS) entry which is preliminary data.</text>
</comment>
<dbReference type="Proteomes" id="UP001153331">
    <property type="component" value="Unassembled WGS sequence"/>
</dbReference>
<accession>A0ACC2ILT6</accession>
<gene>
    <name evidence="1" type="ORF">OPT61_g2357</name>
</gene>
<dbReference type="EMBL" id="JAPHNI010000106">
    <property type="protein sequence ID" value="KAJ8116166.1"/>
    <property type="molecule type" value="Genomic_DNA"/>
</dbReference>
<evidence type="ECO:0000313" key="1">
    <source>
        <dbReference type="EMBL" id="KAJ8116166.1"/>
    </source>
</evidence>
<evidence type="ECO:0000313" key="2">
    <source>
        <dbReference type="Proteomes" id="UP001153331"/>
    </source>
</evidence>
<name>A0ACC2ILT6_9PLEO</name>
<sequence length="307" mass="33850">MALRVGQILRGLKGQYELLHPLKGSTVFKAKVLSSPIKERWATIKTAVTEGEKTCLTREYQNHGFSEIASSPFIRALCDTIWSNQDQDNPSCLVFKWMDQDLESVTAPKFRGYLTLPKVVSKAVLSALSTLKTLGAVHTDISPNNIFVSNVDGSSPVAKLGDLGNMILDGSAKIRVQSLPARAPEVWQGIPCRHASDVWSLAATLTYKLSPLGLFGPGDKLIEGHTEAYSVMDHPLGPMKLIAKGNWRTELEYIPDPPVPQDLLDFIESLLVIDPDKRPTALDALKHCYLQSVATSWDARKEWEKGS</sequence>
<keyword evidence="2" id="KW-1185">Reference proteome</keyword>
<protein>
    <submittedName>
        <fullName evidence="1">Uncharacterized protein</fullName>
    </submittedName>
</protein>
<reference evidence="1" key="1">
    <citation type="submission" date="2022-11" db="EMBL/GenBank/DDBJ databases">
        <title>Genome Sequence of Boeremia exigua.</title>
        <authorList>
            <person name="Buettner E."/>
        </authorList>
    </citation>
    <scope>NUCLEOTIDE SEQUENCE</scope>
    <source>
        <strain evidence="1">CU02</strain>
    </source>
</reference>